<keyword evidence="3" id="KW-1185">Reference proteome</keyword>
<dbReference type="AlphaFoldDB" id="A0A168QQ78"/>
<dbReference type="InParanoid" id="A0A168QQ78"/>
<evidence type="ECO:0000256" key="1">
    <source>
        <dbReference type="SAM" id="Phobius"/>
    </source>
</evidence>
<feature type="transmembrane region" description="Helical" evidence="1">
    <location>
        <begin position="229"/>
        <end position="251"/>
    </location>
</feature>
<evidence type="ECO:0000313" key="2">
    <source>
        <dbReference type="EMBL" id="SAM05290.1"/>
    </source>
</evidence>
<feature type="transmembrane region" description="Helical" evidence="1">
    <location>
        <begin position="12"/>
        <end position="30"/>
    </location>
</feature>
<dbReference type="OrthoDB" id="5597503at2759"/>
<evidence type="ECO:0000313" key="3">
    <source>
        <dbReference type="Proteomes" id="UP000078561"/>
    </source>
</evidence>
<reference evidence="2" key="1">
    <citation type="submission" date="2016-04" db="EMBL/GenBank/DDBJ databases">
        <authorList>
            <person name="Evans L.H."/>
            <person name="Alamgir A."/>
            <person name="Owens N."/>
            <person name="Weber N.D."/>
            <person name="Virtaneva K."/>
            <person name="Barbian K."/>
            <person name="Babar A."/>
            <person name="Rosenke K."/>
        </authorList>
    </citation>
    <scope>NUCLEOTIDE SEQUENCE [LARGE SCALE GENOMIC DNA]</scope>
    <source>
        <strain evidence="2">CBS 101.48</strain>
    </source>
</reference>
<feature type="transmembrane region" description="Helical" evidence="1">
    <location>
        <begin position="197"/>
        <end position="223"/>
    </location>
</feature>
<name>A0A168QQ78_ABSGL</name>
<feature type="transmembrane region" description="Helical" evidence="1">
    <location>
        <begin position="51"/>
        <end position="72"/>
    </location>
</feature>
<gene>
    <name evidence="2" type="primary">ABSGL_11165.1 scaffold 12295</name>
</gene>
<dbReference type="Proteomes" id="UP000078561">
    <property type="component" value="Unassembled WGS sequence"/>
</dbReference>
<proteinExistence type="predicted"/>
<sequence length="302" mass="33976">MSSVTTLSSDQIAQYVLLGTVIGTCAPIFIRNVYYYRSTSKSKYIKILKAIMAFFMAFKSALFIVFSVPGGASCEALGRSADTFYHVAMVAGDAVLLHRILAVVVFHWKRRIKIIHLLILLARVISGIVDIARVHISFNVETGSCDYRDSHIIGIIYTSLDTLLDFYATCVICIVLIRHMRKLNRDGLVTANTHRYIAITIYNGTRTFLLTIVNLLAAVGIALKQTDSYFIPLVSTLWPITNLLFVSLIGYDTDFTEVIRNMRTQFEDKPISMNDVVLPTYPDQISHRRPSTPTIASQHRPF</sequence>
<keyword evidence="1" id="KW-1133">Transmembrane helix</keyword>
<feature type="transmembrane region" description="Helical" evidence="1">
    <location>
        <begin position="84"/>
        <end position="107"/>
    </location>
</feature>
<protein>
    <recommendedName>
        <fullName evidence="4">G-protein coupled receptors family 1 profile domain-containing protein</fullName>
    </recommendedName>
</protein>
<dbReference type="OMA" id="RYKDKHE"/>
<evidence type="ECO:0008006" key="4">
    <source>
        <dbReference type="Google" id="ProtNLM"/>
    </source>
</evidence>
<feature type="transmembrane region" description="Helical" evidence="1">
    <location>
        <begin position="152"/>
        <end position="177"/>
    </location>
</feature>
<dbReference type="EMBL" id="LT554468">
    <property type="protein sequence ID" value="SAM05290.1"/>
    <property type="molecule type" value="Genomic_DNA"/>
</dbReference>
<keyword evidence="1" id="KW-0472">Membrane</keyword>
<feature type="transmembrane region" description="Helical" evidence="1">
    <location>
        <begin position="114"/>
        <end position="132"/>
    </location>
</feature>
<organism evidence="2">
    <name type="scientific">Absidia glauca</name>
    <name type="common">Pin mould</name>
    <dbReference type="NCBI Taxonomy" id="4829"/>
    <lineage>
        <taxon>Eukaryota</taxon>
        <taxon>Fungi</taxon>
        <taxon>Fungi incertae sedis</taxon>
        <taxon>Mucoromycota</taxon>
        <taxon>Mucoromycotina</taxon>
        <taxon>Mucoromycetes</taxon>
        <taxon>Mucorales</taxon>
        <taxon>Cunninghamellaceae</taxon>
        <taxon>Absidia</taxon>
    </lineage>
</organism>
<accession>A0A168QQ78</accession>
<keyword evidence="1" id="KW-0812">Transmembrane</keyword>